<gene>
    <name evidence="2" type="ORF">CSOJ01_15994</name>
</gene>
<evidence type="ECO:0000313" key="2">
    <source>
        <dbReference type="EMBL" id="KAF6782479.1"/>
    </source>
</evidence>
<accession>A0A8H6MI86</accession>
<feature type="region of interest" description="Disordered" evidence="1">
    <location>
        <begin position="149"/>
        <end position="184"/>
    </location>
</feature>
<feature type="compositionally biased region" description="Polar residues" evidence="1">
    <location>
        <begin position="170"/>
        <end position="183"/>
    </location>
</feature>
<evidence type="ECO:0000256" key="1">
    <source>
        <dbReference type="SAM" id="MobiDB-lite"/>
    </source>
</evidence>
<dbReference type="Proteomes" id="UP000652219">
    <property type="component" value="Unassembled WGS sequence"/>
</dbReference>
<feature type="compositionally biased region" description="Polar residues" evidence="1">
    <location>
        <begin position="51"/>
        <end position="73"/>
    </location>
</feature>
<dbReference type="EMBL" id="WIGN01000898">
    <property type="protein sequence ID" value="KAF6782479.1"/>
    <property type="molecule type" value="Genomic_DNA"/>
</dbReference>
<dbReference type="AlphaFoldDB" id="A0A8H6MI86"/>
<evidence type="ECO:0000313" key="3">
    <source>
        <dbReference type="Proteomes" id="UP000652219"/>
    </source>
</evidence>
<feature type="region of interest" description="Disordered" evidence="1">
    <location>
        <begin position="450"/>
        <end position="525"/>
    </location>
</feature>
<organism evidence="2 3">
    <name type="scientific">Colletotrichum sojae</name>
    <dbReference type="NCBI Taxonomy" id="2175907"/>
    <lineage>
        <taxon>Eukaryota</taxon>
        <taxon>Fungi</taxon>
        <taxon>Dikarya</taxon>
        <taxon>Ascomycota</taxon>
        <taxon>Pezizomycotina</taxon>
        <taxon>Sordariomycetes</taxon>
        <taxon>Hypocreomycetidae</taxon>
        <taxon>Glomerellales</taxon>
        <taxon>Glomerellaceae</taxon>
        <taxon>Colletotrichum</taxon>
        <taxon>Colletotrichum orchidearum species complex</taxon>
    </lineage>
</organism>
<comment type="caution">
    <text evidence="2">The sequence shown here is derived from an EMBL/GenBank/DDBJ whole genome shotgun (WGS) entry which is preliminary data.</text>
</comment>
<name>A0A8H6MI86_9PEZI</name>
<feature type="region of interest" description="Disordered" evidence="1">
    <location>
        <begin position="1"/>
        <end position="73"/>
    </location>
</feature>
<feature type="compositionally biased region" description="Low complexity" evidence="1">
    <location>
        <begin position="149"/>
        <end position="169"/>
    </location>
</feature>
<keyword evidence="3" id="KW-1185">Reference proteome</keyword>
<proteinExistence type="predicted"/>
<protein>
    <submittedName>
        <fullName evidence="2">Uncharacterized protein</fullName>
    </submittedName>
</protein>
<feature type="compositionally biased region" description="Low complexity" evidence="1">
    <location>
        <begin position="458"/>
        <end position="474"/>
    </location>
</feature>
<sequence length="548" mass="58875">MASQPPVDAGPQPASPTGPDRGSGPPPEPSPTSRAKRRRDAEAQPLRPSLVGSQPNTPDTAPSTAKGPSNTSGAATGSILAALDEQTRAFEARRDVFLTVAQSVDNVVSSFEGPKKQIAKEATACVIQALKRLMNNEAAPAPTRNWAAVAASAPTSTKAPASASASTSTQNRAPTRPQAQTQPEDLRVFARIPEEGLEAARKNAPFALRQTVCQALGLQLADIPHIYHITTGYSLKPLNKGAQQSLLNNKQKLADCLGAFRIETPTKWFTYAVPRCPLRLQGLDGGSIDVSTLIEDEVIAQTGHKPVLARQSRLGPNLATNEITWVISFPTEVSPFRLFNQSSKAQLIRKKRTLARHNPGCQGYHTNRYCNRRALCNNCSGPSDSHETRPCTAKPKCANCYGPFQAGHADCPARPTLVNGHPTLPGRKEQTRIRKAGQKAYDALYGTNQSNVTESGTQQSEGSLPPGQGQQPGSKRPRSRTPSQSSIVCRGDGDTASSADEDDTMDSEALPQTNRPIRPILSRSQRVAQKPDYNVANAYNYLDLDSET</sequence>
<reference evidence="2 3" key="1">
    <citation type="journal article" date="2020" name="Phytopathology">
        <title>Genome Sequence Resources of Colletotrichum truncatum, C. plurivorum, C. musicola, and C. sojae: Four Species Pathogenic to Soybean (Glycine max).</title>
        <authorList>
            <person name="Rogerio F."/>
            <person name="Boufleur T.R."/>
            <person name="Ciampi-Guillardi M."/>
            <person name="Sukno S.A."/>
            <person name="Thon M.R."/>
            <person name="Massola Junior N.S."/>
            <person name="Baroncelli R."/>
        </authorList>
    </citation>
    <scope>NUCLEOTIDE SEQUENCE [LARGE SCALE GENOMIC DNA]</scope>
    <source>
        <strain evidence="2 3">LFN0009</strain>
    </source>
</reference>